<feature type="compositionally biased region" description="Polar residues" evidence="10">
    <location>
        <begin position="21"/>
        <end position="46"/>
    </location>
</feature>
<proteinExistence type="inferred from homology"/>
<evidence type="ECO:0000256" key="1">
    <source>
        <dbReference type="ARBA" id="ARBA00003805"/>
    </source>
</evidence>
<dbReference type="InParanoid" id="F6T4C7"/>
<accession>F6T4C7</accession>
<reference evidence="11" key="3">
    <citation type="submission" date="2025-09" db="UniProtKB">
        <authorList>
            <consortium name="Ensembl"/>
        </authorList>
    </citation>
    <scope>IDENTIFICATION</scope>
</reference>
<dbReference type="FunCoup" id="F6T4C7">
    <property type="interactions" value="9"/>
</dbReference>
<evidence type="ECO:0000256" key="3">
    <source>
        <dbReference type="ARBA" id="ARBA00004496"/>
    </source>
</evidence>
<keyword evidence="7" id="KW-0963">Cytoplasm</keyword>
<evidence type="ECO:0000313" key="11">
    <source>
        <dbReference type="Ensembl" id="ENSCINP00000029255.2"/>
    </source>
</evidence>
<evidence type="ECO:0000256" key="7">
    <source>
        <dbReference type="ARBA" id="ARBA00022490"/>
    </source>
</evidence>
<dbReference type="Ensembl" id="ENSCINT00000029501.2">
    <property type="protein sequence ID" value="ENSCINP00000029255.2"/>
    <property type="gene ID" value="ENSCING00000017174.2"/>
</dbReference>
<evidence type="ECO:0000256" key="6">
    <source>
        <dbReference type="ARBA" id="ARBA00021471"/>
    </source>
</evidence>
<dbReference type="GO" id="GO:0005634">
    <property type="term" value="C:nucleus"/>
    <property type="evidence" value="ECO:0000318"/>
    <property type="project" value="GO_Central"/>
</dbReference>
<evidence type="ECO:0000256" key="8">
    <source>
        <dbReference type="ARBA" id="ARBA00022553"/>
    </source>
</evidence>
<comment type="similarity">
    <text evidence="5">Belongs to the JUPITER family.</text>
</comment>
<feature type="compositionally biased region" description="Basic and acidic residues" evidence="10">
    <location>
        <begin position="92"/>
        <end position="113"/>
    </location>
</feature>
<dbReference type="InterPro" id="IPR033335">
    <property type="entry name" value="JUPITER"/>
</dbReference>
<reference evidence="12" key="1">
    <citation type="journal article" date="2002" name="Science">
        <title>The draft genome of Ciona intestinalis: insights into chordate and vertebrate origins.</title>
        <authorList>
            <person name="Dehal P."/>
            <person name="Satou Y."/>
            <person name="Campbell R.K."/>
            <person name="Chapman J."/>
            <person name="Degnan B."/>
            <person name="De Tomaso A."/>
            <person name="Davidson B."/>
            <person name="Di Gregorio A."/>
            <person name="Gelpke M."/>
            <person name="Goodstein D.M."/>
            <person name="Harafuji N."/>
            <person name="Hastings K.E."/>
            <person name="Ho I."/>
            <person name="Hotta K."/>
            <person name="Huang W."/>
            <person name="Kawashima T."/>
            <person name="Lemaire P."/>
            <person name="Martinez D."/>
            <person name="Meinertzhagen I.A."/>
            <person name="Necula S."/>
            <person name="Nonaka M."/>
            <person name="Putnam N."/>
            <person name="Rash S."/>
            <person name="Saiga H."/>
            <person name="Satake M."/>
            <person name="Terry A."/>
            <person name="Yamada L."/>
            <person name="Wang H.G."/>
            <person name="Awazu S."/>
            <person name="Azumi K."/>
            <person name="Boore J."/>
            <person name="Branno M."/>
            <person name="Chin-Bow S."/>
            <person name="DeSantis R."/>
            <person name="Doyle S."/>
            <person name="Francino P."/>
            <person name="Keys D.N."/>
            <person name="Haga S."/>
            <person name="Hayashi H."/>
            <person name="Hino K."/>
            <person name="Imai K.S."/>
            <person name="Inaba K."/>
            <person name="Kano S."/>
            <person name="Kobayashi K."/>
            <person name="Kobayashi M."/>
            <person name="Lee B.I."/>
            <person name="Makabe K.W."/>
            <person name="Manohar C."/>
            <person name="Matassi G."/>
            <person name="Medina M."/>
            <person name="Mochizuki Y."/>
            <person name="Mount S."/>
            <person name="Morishita T."/>
            <person name="Miura S."/>
            <person name="Nakayama A."/>
            <person name="Nishizaka S."/>
            <person name="Nomoto H."/>
            <person name="Ohta F."/>
            <person name="Oishi K."/>
            <person name="Rigoutsos I."/>
            <person name="Sano M."/>
            <person name="Sasaki A."/>
            <person name="Sasakura Y."/>
            <person name="Shoguchi E."/>
            <person name="Shin-i T."/>
            <person name="Spagnuolo A."/>
            <person name="Stainier D."/>
            <person name="Suzuki M.M."/>
            <person name="Tassy O."/>
            <person name="Takatori N."/>
            <person name="Tokuoka M."/>
            <person name="Yagi K."/>
            <person name="Yoshizaki F."/>
            <person name="Wada S."/>
            <person name="Zhang C."/>
            <person name="Hyatt P.D."/>
            <person name="Larimer F."/>
            <person name="Detter C."/>
            <person name="Doggett N."/>
            <person name="Glavina T."/>
            <person name="Hawkins T."/>
            <person name="Richardson P."/>
            <person name="Lucas S."/>
            <person name="Kohara Y."/>
            <person name="Levine M."/>
            <person name="Satoh N."/>
            <person name="Rokhsar D.S."/>
        </authorList>
    </citation>
    <scope>NUCLEOTIDE SEQUENCE [LARGE SCALE GENOMIC DNA]</scope>
</reference>
<evidence type="ECO:0000313" key="12">
    <source>
        <dbReference type="Proteomes" id="UP000008144"/>
    </source>
</evidence>
<accession>A0A1W3JV94</accession>
<sequence>MNYHIERPTSRVIRPPGGGSSNIFGSTNPEPDNLKPSDNPNYTSTVFDHCSKGVESGTTKSVVRRDPITGEVIDDGSNVKQTKQEENDEKEIETKTSSFDDKENSSVSDHEPHLGPIRSTSGVRCAQPPGGRSSITFG</sequence>
<dbReference type="GeneID" id="664634"/>
<reference evidence="11" key="2">
    <citation type="submission" date="2025-08" db="UniProtKB">
        <authorList>
            <consortium name="Ensembl"/>
        </authorList>
    </citation>
    <scope>IDENTIFICATION</scope>
</reference>
<dbReference type="RefSeq" id="XP_009861954.1">
    <property type="nucleotide sequence ID" value="XM_009863652.3"/>
</dbReference>
<dbReference type="AlphaFoldDB" id="F6T4C7"/>
<evidence type="ECO:0000256" key="9">
    <source>
        <dbReference type="ARBA" id="ARBA00023242"/>
    </source>
</evidence>
<organism evidence="11 12">
    <name type="scientific">Ciona intestinalis</name>
    <name type="common">Transparent sea squirt</name>
    <name type="synonym">Ascidia intestinalis</name>
    <dbReference type="NCBI Taxonomy" id="7719"/>
    <lineage>
        <taxon>Eukaryota</taxon>
        <taxon>Metazoa</taxon>
        <taxon>Chordata</taxon>
        <taxon>Tunicata</taxon>
        <taxon>Ascidiacea</taxon>
        <taxon>Phlebobranchia</taxon>
        <taxon>Cionidae</taxon>
        <taxon>Ciona</taxon>
    </lineage>
</organism>
<dbReference type="GO" id="GO:0005737">
    <property type="term" value="C:cytoplasm"/>
    <property type="evidence" value="ECO:0007669"/>
    <property type="project" value="UniProtKB-SubCell"/>
</dbReference>
<dbReference type="PANTHER" id="PTHR34930">
    <property type="entry name" value="GEO05313P1"/>
    <property type="match status" value="1"/>
</dbReference>
<comment type="function">
    <text evidence="1">Binds to all microtubule populations.</text>
</comment>
<keyword evidence="9" id="KW-0539">Nucleus</keyword>
<name>F6T4C7_CIOIN</name>
<comment type="subcellular location">
    <subcellularLocation>
        <location evidence="3">Cytoplasm</location>
    </subcellularLocation>
    <subcellularLocation>
        <location evidence="2">Nucleus</location>
    </subcellularLocation>
</comment>
<evidence type="ECO:0000256" key="10">
    <source>
        <dbReference type="SAM" id="MobiDB-lite"/>
    </source>
</evidence>
<comment type="similarity">
    <text evidence="4">Belongs to the MAP Jupiter family.</text>
</comment>
<dbReference type="PANTHER" id="PTHR34930:SF2">
    <property type="entry name" value="MICROTUBULE-ASSOCIATED PROTEIN JUPITER"/>
    <property type="match status" value="1"/>
</dbReference>
<dbReference type="HOGENOM" id="CLU_1854509_0_0_1"/>
<evidence type="ECO:0000256" key="4">
    <source>
        <dbReference type="ARBA" id="ARBA00005344"/>
    </source>
</evidence>
<keyword evidence="8" id="KW-0597">Phosphoprotein</keyword>
<evidence type="ECO:0000256" key="2">
    <source>
        <dbReference type="ARBA" id="ARBA00004123"/>
    </source>
</evidence>
<feature type="region of interest" description="Disordered" evidence="10">
    <location>
        <begin position="1"/>
        <end position="138"/>
    </location>
</feature>
<gene>
    <name evidence="11" type="primary">LOC664634</name>
</gene>
<dbReference type="Proteomes" id="UP000008144">
    <property type="component" value="Unassembled WGS sequence"/>
</dbReference>
<keyword evidence="12" id="KW-1185">Reference proteome</keyword>
<evidence type="ECO:0000256" key="5">
    <source>
        <dbReference type="ARBA" id="ARBA00008329"/>
    </source>
</evidence>
<protein>
    <recommendedName>
        <fullName evidence="6">Microtubule-associated protein Jupiter</fullName>
    </recommendedName>
</protein>
<dbReference type="OrthoDB" id="6367565at2759"/>